<gene>
    <name evidence="1" type="ORF">ZEAMMB73_Zm00001d014327</name>
</gene>
<evidence type="ECO:0000313" key="1">
    <source>
        <dbReference type="EMBL" id="AQK65869.1"/>
    </source>
</evidence>
<protein>
    <submittedName>
        <fullName evidence="1">Chloride conductance regulatory protein ICln</fullName>
    </submittedName>
</protein>
<sequence>MCQILKQMENSSSQKLWKCASYLQILVNNMAGFMVMRVMKIR</sequence>
<proteinExistence type="predicted"/>
<reference evidence="1" key="1">
    <citation type="submission" date="2015-12" db="EMBL/GenBank/DDBJ databases">
        <title>Update maize B73 reference genome by single molecule sequencing technologies.</title>
        <authorList>
            <consortium name="Maize Genome Sequencing Project"/>
            <person name="Ware D."/>
        </authorList>
    </citation>
    <scope>NUCLEOTIDE SEQUENCE</scope>
    <source>
        <tissue evidence="1">Seedling</tissue>
    </source>
</reference>
<accession>A0A1D6GS31</accession>
<organism evidence="1">
    <name type="scientific">Zea mays</name>
    <name type="common">Maize</name>
    <dbReference type="NCBI Taxonomy" id="4577"/>
    <lineage>
        <taxon>Eukaryota</taxon>
        <taxon>Viridiplantae</taxon>
        <taxon>Streptophyta</taxon>
        <taxon>Embryophyta</taxon>
        <taxon>Tracheophyta</taxon>
        <taxon>Spermatophyta</taxon>
        <taxon>Magnoliopsida</taxon>
        <taxon>Liliopsida</taxon>
        <taxon>Poales</taxon>
        <taxon>Poaceae</taxon>
        <taxon>PACMAD clade</taxon>
        <taxon>Panicoideae</taxon>
        <taxon>Andropogonodae</taxon>
        <taxon>Andropogoneae</taxon>
        <taxon>Tripsacinae</taxon>
        <taxon>Zea</taxon>
    </lineage>
</organism>
<name>A0A1D6GS31_MAIZE</name>
<dbReference type="AlphaFoldDB" id="A0A1D6GS31"/>
<dbReference type="EMBL" id="CM000781">
    <property type="protein sequence ID" value="AQK65869.1"/>
    <property type="molecule type" value="Genomic_DNA"/>
</dbReference>